<gene>
    <name evidence="1" type="ORF">BpHYR1_041231</name>
</gene>
<dbReference type="AlphaFoldDB" id="A0A3M7PQ57"/>
<protein>
    <recommendedName>
        <fullName evidence="3">Adenylosuccinate lyase</fullName>
    </recommendedName>
</protein>
<evidence type="ECO:0000313" key="1">
    <source>
        <dbReference type="EMBL" id="RNA01256.1"/>
    </source>
</evidence>
<dbReference type="Gene3D" id="1.10.275.60">
    <property type="match status" value="1"/>
</dbReference>
<comment type="caution">
    <text evidence="1">The sequence shown here is derived from an EMBL/GenBank/DDBJ whole genome shotgun (WGS) entry which is preliminary data.</text>
</comment>
<sequence length="79" mass="8998">MNKNITIILIINHRYLNYLIGINLKILRTLLHLYTCDLKTSLVINTVEDSARHDVMTHVHTFAKYSPKAGPIIHLGTTS</sequence>
<dbReference type="STRING" id="10195.A0A3M7PQ57"/>
<name>A0A3M7PQ57_BRAPC</name>
<keyword evidence="2" id="KW-1185">Reference proteome</keyword>
<evidence type="ECO:0000313" key="2">
    <source>
        <dbReference type="Proteomes" id="UP000276133"/>
    </source>
</evidence>
<dbReference type="EMBL" id="REGN01009393">
    <property type="protein sequence ID" value="RNA01256.1"/>
    <property type="molecule type" value="Genomic_DNA"/>
</dbReference>
<evidence type="ECO:0008006" key="3">
    <source>
        <dbReference type="Google" id="ProtNLM"/>
    </source>
</evidence>
<proteinExistence type="predicted"/>
<organism evidence="1 2">
    <name type="scientific">Brachionus plicatilis</name>
    <name type="common">Marine rotifer</name>
    <name type="synonym">Brachionus muelleri</name>
    <dbReference type="NCBI Taxonomy" id="10195"/>
    <lineage>
        <taxon>Eukaryota</taxon>
        <taxon>Metazoa</taxon>
        <taxon>Spiralia</taxon>
        <taxon>Gnathifera</taxon>
        <taxon>Rotifera</taxon>
        <taxon>Eurotatoria</taxon>
        <taxon>Monogononta</taxon>
        <taxon>Pseudotrocha</taxon>
        <taxon>Ploima</taxon>
        <taxon>Brachionidae</taxon>
        <taxon>Brachionus</taxon>
    </lineage>
</organism>
<dbReference type="Proteomes" id="UP000276133">
    <property type="component" value="Unassembled WGS sequence"/>
</dbReference>
<accession>A0A3M7PQ57</accession>
<reference evidence="1 2" key="1">
    <citation type="journal article" date="2018" name="Sci. Rep.">
        <title>Genomic signatures of local adaptation to the degree of environmental predictability in rotifers.</title>
        <authorList>
            <person name="Franch-Gras L."/>
            <person name="Hahn C."/>
            <person name="Garcia-Roger E.M."/>
            <person name="Carmona M.J."/>
            <person name="Serra M."/>
            <person name="Gomez A."/>
        </authorList>
    </citation>
    <scope>NUCLEOTIDE SEQUENCE [LARGE SCALE GENOMIC DNA]</scope>
    <source>
        <strain evidence="1">HYR1</strain>
    </source>
</reference>